<sequence length="271" mass="30010">MKPIIRIICSLFLLGCVVSFTACKKGEAVETIKLTAISVGANGEDIPLDVYVNGKKLGSVNGINPVLRQQSIVPQTLDSLRISYNRHDDGALVRDTVIKQVKGDVYLDLQYMPSLNIVQFGSLQIDRPSNDSIAVSFLNDVNFESKKITVQIFISHDGGFTYDPSEKVFEQKDLAFGAYSNFVKLPVRDANGQLIDYAANFIDSETGYDGTRAYYLSIGLDMYGGLPLNGNGGIDAQCNPGKLTYIRFYVEPYTENGQTYQLQYPKKLLEL</sequence>
<dbReference type="RefSeq" id="WP_148707411.1">
    <property type="nucleotide sequence ID" value="NZ_QLLL01000009.1"/>
</dbReference>
<name>A0A327Q5H5_9BACT</name>
<evidence type="ECO:0000313" key="2">
    <source>
        <dbReference type="EMBL" id="RAI99689.1"/>
    </source>
</evidence>
<feature type="signal peptide" evidence="1">
    <location>
        <begin position="1"/>
        <end position="24"/>
    </location>
</feature>
<comment type="caution">
    <text evidence="2">The sequence shown here is derived from an EMBL/GenBank/DDBJ whole genome shotgun (WGS) entry which is preliminary data.</text>
</comment>
<keyword evidence="3" id="KW-1185">Reference proteome</keyword>
<evidence type="ECO:0008006" key="4">
    <source>
        <dbReference type="Google" id="ProtNLM"/>
    </source>
</evidence>
<dbReference type="AlphaFoldDB" id="A0A327Q5H5"/>
<dbReference type="EMBL" id="QLLL01000009">
    <property type="protein sequence ID" value="RAI99689.1"/>
    <property type="molecule type" value="Genomic_DNA"/>
</dbReference>
<gene>
    <name evidence="2" type="ORF">LX64_04234</name>
</gene>
<accession>A0A327Q5H5</accession>
<evidence type="ECO:0000313" key="3">
    <source>
        <dbReference type="Proteomes" id="UP000249547"/>
    </source>
</evidence>
<organism evidence="2 3">
    <name type="scientific">Chitinophaga skermanii</name>
    <dbReference type="NCBI Taxonomy" id="331697"/>
    <lineage>
        <taxon>Bacteria</taxon>
        <taxon>Pseudomonadati</taxon>
        <taxon>Bacteroidota</taxon>
        <taxon>Chitinophagia</taxon>
        <taxon>Chitinophagales</taxon>
        <taxon>Chitinophagaceae</taxon>
        <taxon>Chitinophaga</taxon>
    </lineage>
</organism>
<evidence type="ECO:0000256" key="1">
    <source>
        <dbReference type="SAM" id="SignalP"/>
    </source>
</evidence>
<keyword evidence="1" id="KW-0732">Signal</keyword>
<protein>
    <recommendedName>
        <fullName evidence="4">DUF4382 domain-containing protein</fullName>
    </recommendedName>
</protein>
<proteinExistence type="predicted"/>
<dbReference type="PROSITE" id="PS51257">
    <property type="entry name" value="PROKAR_LIPOPROTEIN"/>
    <property type="match status" value="1"/>
</dbReference>
<dbReference type="Proteomes" id="UP000249547">
    <property type="component" value="Unassembled WGS sequence"/>
</dbReference>
<reference evidence="2 3" key="1">
    <citation type="submission" date="2018-06" db="EMBL/GenBank/DDBJ databases">
        <title>Genomic Encyclopedia of Archaeal and Bacterial Type Strains, Phase II (KMG-II): from individual species to whole genera.</title>
        <authorList>
            <person name="Goeker M."/>
        </authorList>
    </citation>
    <scope>NUCLEOTIDE SEQUENCE [LARGE SCALE GENOMIC DNA]</scope>
    <source>
        <strain evidence="2 3">DSM 23857</strain>
    </source>
</reference>
<feature type="chain" id="PRO_5016308658" description="DUF4382 domain-containing protein" evidence="1">
    <location>
        <begin position="25"/>
        <end position="271"/>
    </location>
</feature>